<accession>A0A9P1NYC0</accession>
<evidence type="ECO:0000313" key="2">
    <source>
        <dbReference type="Proteomes" id="UP000032946"/>
    </source>
</evidence>
<dbReference type="Proteomes" id="UP000032946">
    <property type="component" value="Chromosome"/>
</dbReference>
<reference evidence="1 2" key="1">
    <citation type="submission" date="2014-02" db="EMBL/GenBank/DDBJ databases">
        <authorList>
            <person name="Genoscope - CEA"/>
        </authorList>
    </citation>
    <scope>NUCLEOTIDE SEQUENCE [LARGE SCALE GENOMIC DNA]</scope>
    <source>
        <strain evidence="1 2">PCC 8005</strain>
    </source>
</reference>
<sequence>MRHLTHRIAKNIGDKLMEPEYPLSQMKRRPNPFAEPLKKQVTISLGIEVIEYFEKMAQQEGLSEMPRLYIHGFSGSRVAAQTGLNIPRLPVVE</sequence>
<keyword evidence="2" id="KW-1185">Reference proteome</keyword>
<name>A0A9P1NYC0_9CYAN</name>
<evidence type="ECO:0000313" key="1">
    <source>
        <dbReference type="EMBL" id="CDM93734.1"/>
    </source>
</evidence>
<proteinExistence type="predicted"/>
<dbReference type="EMBL" id="FO818640">
    <property type="protein sequence ID" value="CDM93734.1"/>
    <property type="molecule type" value="Genomic_DNA"/>
</dbReference>
<gene>
    <name evidence="1" type="ORF">ARTHRO_11407</name>
</gene>
<protein>
    <submittedName>
        <fullName evidence="1">Uncharacterized protein</fullName>
    </submittedName>
</protein>
<dbReference type="AlphaFoldDB" id="A0A9P1NYC0"/>
<organism evidence="1 2">
    <name type="scientific">Limnospira indica PCC 8005</name>
    <dbReference type="NCBI Taxonomy" id="376219"/>
    <lineage>
        <taxon>Bacteria</taxon>
        <taxon>Bacillati</taxon>
        <taxon>Cyanobacteriota</taxon>
        <taxon>Cyanophyceae</taxon>
        <taxon>Oscillatoriophycideae</taxon>
        <taxon>Oscillatoriales</taxon>
        <taxon>Sirenicapillariaceae</taxon>
        <taxon>Limnospira</taxon>
    </lineage>
</organism>